<dbReference type="Proteomes" id="UP001589670">
    <property type="component" value="Unassembled WGS sequence"/>
</dbReference>
<evidence type="ECO:0000313" key="2">
    <source>
        <dbReference type="Proteomes" id="UP001589670"/>
    </source>
</evidence>
<comment type="caution">
    <text evidence="1">The sequence shown here is derived from an EMBL/GenBank/DDBJ whole genome shotgun (WGS) entry which is preliminary data.</text>
</comment>
<dbReference type="EMBL" id="JBHMEC010000028">
    <property type="protein sequence ID" value="MFB9151402.1"/>
    <property type="molecule type" value="Genomic_DNA"/>
</dbReference>
<accession>A0ABV5I479</accession>
<reference evidence="1 2" key="1">
    <citation type="submission" date="2024-09" db="EMBL/GenBank/DDBJ databases">
        <authorList>
            <person name="Sun Q."/>
            <person name="Mori K."/>
        </authorList>
    </citation>
    <scope>NUCLEOTIDE SEQUENCE [LARGE SCALE GENOMIC DNA]</scope>
    <source>
        <strain evidence="1 2">CECT 9424</strain>
    </source>
</reference>
<name>A0ABV5I479_9RHOB</name>
<evidence type="ECO:0008006" key="3">
    <source>
        <dbReference type="Google" id="ProtNLM"/>
    </source>
</evidence>
<organism evidence="1 2">
    <name type="scientific">Roseovarius ramblicola</name>
    <dbReference type="NCBI Taxonomy" id="2022336"/>
    <lineage>
        <taxon>Bacteria</taxon>
        <taxon>Pseudomonadati</taxon>
        <taxon>Pseudomonadota</taxon>
        <taxon>Alphaproteobacteria</taxon>
        <taxon>Rhodobacterales</taxon>
        <taxon>Roseobacteraceae</taxon>
        <taxon>Roseovarius</taxon>
    </lineage>
</organism>
<keyword evidence="2" id="KW-1185">Reference proteome</keyword>
<protein>
    <recommendedName>
        <fullName evidence="3">MAE-28990/MAE-18760-like HEPN domain-containing protein</fullName>
    </recommendedName>
</protein>
<sequence>MTQNMTDQSEAPGTIAEMKEAVGSLFMLWSRVEADLVKALSELSGPPKADKPHGIGRTLAAWKALHEDIAGRGTDHLEVVCELHGHLAGALRVRNAIAHGLESYGIAGSDGSGEAYFQCRLKDAPEVITLRHLKACLSRLAGARMHISRLTYAALHPGERGLQSLYDDVTDLMRRHED</sequence>
<dbReference type="RefSeq" id="WP_377070995.1">
    <property type="nucleotide sequence ID" value="NZ_JBHMEC010000028.1"/>
</dbReference>
<evidence type="ECO:0000313" key="1">
    <source>
        <dbReference type="EMBL" id="MFB9151402.1"/>
    </source>
</evidence>
<gene>
    <name evidence="1" type="ORF">ACFFU4_16745</name>
</gene>
<proteinExistence type="predicted"/>